<dbReference type="PANTHER" id="PTHR13789:SF309">
    <property type="entry name" value="PUTATIVE (AFU_ORTHOLOGUE AFUA_6G14510)-RELATED"/>
    <property type="match status" value="1"/>
</dbReference>
<reference evidence="4 5" key="1">
    <citation type="submission" date="2016-10" db="EMBL/GenBank/DDBJ databases">
        <authorList>
            <person name="de Groot N.N."/>
        </authorList>
    </citation>
    <scope>NUCLEOTIDE SEQUENCE [LARGE SCALE GENOMIC DNA]</scope>
    <source>
        <strain evidence="4 5">LMG 27731</strain>
    </source>
</reference>
<dbReference type="AlphaFoldDB" id="A0A1I7EQS5"/>
<dbReference type="PANTHER" id="PTHR13789">
    <property type="entry name" value="MONOOXYGENASE"/>
    <property type="match status" value="1"/>
</dbReference>
<dbReference type="SUPFAM" id="SSF51905">
    <property type="entry name" value="FAD/NAD(P)-binding domain"/>
    <property type="match status" value="1"/>
</dbReference>
<feature type="domain" description="FAD-binding" evidence="3">
    <location>
        <begin position="6"/>
        <end position="343"/>
    </location>
</feature>
<dbReference type="EMBL" id="FPBH01000051">
    <property type="protein sequence ID" value="SFU26274.1"/>
    <property type="molecule type" value="Genomic_DNA"/>
</dbReference>
<dbReference type="Gene3D" id="3.50.50.60">
    <property type="entry name" value="FAD/NAD(P)-binding domain"/>
    <property type="match status" value="1"/>
</dbReference>
<dbReference type="InterPro" id="IPR036188">
    <property type="entry name" value="FAD/NAD-bd_sf"/>
</dbReference>
<proteinExistence type="predicted"/>
<sequence length="377" mass="40838">MASQHKVLIVGGGISGMTLAHGLARAGADVRVVESSHRSDQQGTGISLLGNALRALDRVGLADSCMAAGSGWDTVSVRNDAGEIVSERRPPRTFRDDAPGAIGIMRPKLAEVLEGHALASGARVDYRTSVEDVEQDGNGVSYRLSTGETGRCDLLVAADGTYSKTRSRVFGTEHHPTYAGQGAWRFTVERPAGFDGLVLYKHRDGRAVGGLPLSDTLCYYFFLENAKVHAHMPRERLSEMFRERLEGFSAPDLRAVIGRCDGTRYISYRPFDILFMPQPWHRGRVVLVGDAAHSVTPQLTSGGGMAIEDAVVLTEELGQRASIDDALVAYGQRRGERVKRVFDISLAICQAEQDPHGGGQRAVDLLFEGYGVLAQPF</sequence>
<evidence type="ECO:0000256" key="1">
    <source>
        <dbReference type="ARBA" id="ARBA00023002"/>
    </source>
</evidence>
<dbReference type="InterPro" id="IPR050493">
    <property type="entry name" value="FAD-dep_Monooxygenase_BioMet"/>
</dbReference>
<gene>
    <name evidence="4" type="ORF">SAMN05192563_10519</name>
</gene>
<dbReference type="RefSeq" id="WP_093646832.1">
    <property type="nucleotide sequence ID" value="NZ_FPBH01000051.1"/>
</dbReference>
<dbReference type="PRINTS" id="PR00420">
    <property type="entry name" value="RNGMNOXGNASE"/>
</dbReference>
<evidence type="ECO:0000259" key="3">
    <source>
        <dbReference type="Pfam" id="PF01494"/>
    </source>
</evidence>
<evidence type="ECO:0000313" key="4">
    <source>
        <dbReference type="EMBL" id="SFU26274.1"/>
    </source>
</evidence>
<dbReference type="GO" id="GO:0071949">
    <property type="term" value="F:FAD binding"/>
    <property type="evidence" value="ECO:0007669"/>
    <property type="project" value="InterPro"/>
</dbReference>
<dbReference type="Pfam" id="PF01494">
    <property type="entry name" value="FAD_binding_3"/>
    <property type="match status" value="1"/>
</dbReference>
<evidence type="ECO:0000313" key="5">
    <source>
        <dbReference type="Proteomes" id="UP000198844"/>
    </source>
</evidence>
<dbReference type="InterPro" id="IPR002938">
    <property type="entry name" value="FAD-bd"/>
</dbReference>
<protein>
    <submittedName>
        <fullName evidence="4">2-polyprenyl-6-methoxyphenol hydroxylase</fullName>
    </submittedName>
</protein>
<name>A0A1I7EQS5_9BURK</name>
<evidence type="ECO:0000256" key="2">
    <source>
        <dbReference type="ARBA" id="ARBA00023033"/>
    </source>
</evidence>
<organism evidence="4 5">
    <name type="scientific">Paraburkholderia aspalathi</name>
    <dbReference type="NCBI Taxonomy" id="1324617"/>
    <lineage>
        <taxon>Bacteria</taxon>
        <taxon>Pseudomonadati</taxon>
        <taxon>Pseudomonadota</taxon>
        <taxon>Betaproteobacteria</taxon>
        <taxon>Burkholderiales</taxon>
        <taxon>Burkholderiaceae</taxon>
        <taxon>Paraburkholderia</taxon>
    </lineage>
</organism>
<dbReference type="OrthoDB" id="9147239at2"/>
<dbReference type="NCBIfam" id="NF005313">
    <property type="entry name" value="PRK06847.1"/>
    <property type="match status" value="1"/>
</dbReference>
<keyword evidence="2" id="KW-0503">Monooxygenase</keyword>
<keyword evidence="1" id="KW-0560">Oxidoreductase</keyword>
<accession>A0A1I7EQS5</accession>
<dbReference type="Proteomes" id="UP000198844">
    <property type="component" value="Unassembled WGS sequence"/>
</dbReference>
<dbReference type="GO" id="GO:0004497">
    <property type="term" value="F:monooxygenase activity"/>
    <property type="evidence" value="ECO:0007669"/>
    <property type="project" value="UniProtKB-KW"/>
</dbReference>